<proteinExistence type="predicted"/>
<feature type="domain" description="Amidohydrolase-related" evidence="2">
    <location>
        <begin position="56"/>
        <end position="229"/>
    </location>
</feature>
<dbReference type="InterPro" id="IPR006680">
    <property type="entry name" value="Amidohydro-rel"/>
</dbReference>
<reference evidence="3 4" key="1">
    <citation type="submission" date="2018-10" db="EMBL/GenBank/DDBJ databases">
        <title>Robbsia sp. DHC34, isolated from soil.</title>
        <authorList>
            <person name="Gao Z.-H."/>
            <person name="Qiu L.-H."/>
        </authorList>
    </citation>
    <scope>NUCLEOTIDE SEQUENCE [LARGE SCALE GENOMIC DNA]</scope>
    <source>
        <strain evidence="3 4">DHC34</strain>
    </source>
</reference>
<keyword evidence="3" id="KW-0378">Hydrolase</keyword>
<name>A0A494Y8D2_9BURK</name>
<dbReference type="PANTHER" id="PTHR21240:SF19">
    <property type="entry name" value="CATALYTIC_ HYDROLASE"/>
    <property type="match status" value="1"/>
</dbReference>
<dbReference type="GO" id="GO:0016831">
    <property type="term" value="F:carboxy-lyase activity"/>
    <property type="evidence" value="ECO:0007669"/>
    <property type="project" value="InterPro"/>
</dbReference>
<dbReference type="SUPFAM" id="SSF51556">
    <property type="entry name" value="Metallo-dependent hydrolases"/>
    <property type="match status" value="1"/>
</dbReference>
<dbReference type="Pfam" id="PF04909">
    <property type="entry name" value="Amidohydro_2"/>
    <property type="match status" value="1"/>
</dbReference>
<evidence type="ECO:0000313" key="4">
    <source>
        <dbReference type="Proteomes" id="UP000270342"/>
    </source>
</evidence>
<evidence type="ECO:0000313" key="3">
    <source>
        <dbReference type="EMBL" id="RKP57847.1"/>
    </source>
</evidence>
<evidence type="ECO:0000256" key="1">
    <source>
        <dbReference type="ARBA" id="ARBA00023239"/>
    </source>
</evidence>
<dbReference type="OrthoDB" id="8628355at2"/>
<dbReference type="PANTHER" id="PTHR21240">
    <property type="entry name" value="2-AMINO-3-CARBOXYLMUCONATE-6-SEMIALDEHYDE DECARBOXYLASE"/>
    <property type="match status" value="1"/>
</dbReference>
<sequence length="275" mass="30309">MLIVDAQIHIWAAGIASAHHTHKQNPFTTEALQSEMLAAGVDCALLAPPGWDPGGNDYSLEAARVHPGRFAVTGGIDWKGPPDPRRIRDWRKQAGMYGLRLSFNTPEKQAQLAGGIADWIWTEAERADLPVMLLIPGGVPLVADIARRFPNLRICVDHLGIPRGAKDGAAFEHLPQLLSLAAFRNISVKAGGLPTYSTIDAFPHPSLHGYLRQVYDAYGPERMFWASDLTRMSCRYREVVTLMTEGIPWLSQQDKRLIMGESVCHWLGWSPATGA</sequence>
<organism evidence="3 4">
    <name type="scientific">Pararobbsia silviterrae</name>
    <dbReference type="NCBI Taxonomy" id="1792498"/>
    <lineage>
        <taxon>Bacteria</taxon>
        <taxon>Pseudomonadati</taxon>
        <taxon>Pseudomonadota</taxon>
        <taxon>Betaproteobacteria</taxon>
        <taxon>Burkholderiales</taxon>
        <taxon>Burkholderiaceae</taxon>
        <taxon>Pararobbsia</taxon>
    </lineage>
</organism>
<protein>
    <submittedName>
        <fullName evidence="3">Amidohydrolase</fullName>
    </submittedName>
</protein>
<comment type="caution">
    <text evidence="3">The sequence shown here is derived from an EMBL/GenBank/DDBJ whole genome shotgun (WGS) entry which is preliminary data.</text>
</comment>
<keyword evidence="1" id="KW-0456">Lyase</keyword>
<dbReference type="InterPro" id="IPR032465">
    <property type="entry name" value="ACMSD"/>
</dbReference>
<dbReference type="Gene3D" id="3.20.20.140">
    <property type="entry name" value="Metal-dependent hydrolases"/>
    <property type="match status" value="1"/>
</dbReference>
<keyword evidence="4" id="KW-1185">Reference proteome</keyword>
<dbReference type="EMBL" id="RBZU01000002">
    <property type="protein sequence ID" value="RKP57847.1"/>
    <property type="molecule type" value="Genomic_DNA"/>
</dbReference>
<gene>
    <name evidence="3" type="ORF">D7S86_07965</name>
</gene>
<dbReference type="InterPro" id="IPR032466">
    <property type="entry name" value="Metal_Hydrolase"/>
</dbReference>
<dbReference type="GO" id="GO:0016787">
    <property type="term" value="F:hydrolase activity"/>
    <property type="evidence" value="ECO:0007669"/>
    <property type="project" value="UniProtKB-KW"/>
</dbReference>
<dbReference type="Proteomes" id="UP000270342">
    <property type="component" value="Unassembled WGS sequence"/>
</dbReference>
<accession>A0A494Y8D2</accession>
<dbReference type="RefSeq" id="WP_121085202.1">
    <property type="nucleotide sequence ID" value="NZ_RBZU01000002.1"/>
</dbReference>
<dbReference type="AlphaFoldDB" id="A0A494Y8D2"/>
<evidence type="ECO:0000259" key="2">
    <source>
        <dbReference type="Pfam" id="PF04909"/>
    </source>
</evidence>